<evidence type="ECO:0000313" key="6">
    <source>
        <dbReference type="EMBL" id="KAG2183489.1"/>
    </source>
</evidence>
<dbReference type="InterPro" id="IPR004018">
    <property type="entry name" value="RPEL_repeat"/>
</dbReference>
<dbReference type="InterPro" id="IPR043451">
    <property type="entry name" value="Myocardin-like"/>
</dbReference>
<dbReference type="GO" id="GO:0005634">
    <property type="term" value="C:nucleus"/>
    <property type="evidence" value="ECO:0007669"/>
    <property type="project" value="UniProtKB-SubCell"/>
</dbReference>
<evidence type="ECO:0008006" key="8">
    <source>
        <dbReference type="Google" id="ProtNLM"/>
    </source>
</evidence>
<dbReference type="Pfam" id="PF02755">
    <property type="entry name" value="RPEL"/>
    <property type="match status" value="2"/>
</dbReference>
<dbReference type="GO" id="GO:0045944">
    <property type="term" value="P:positive regulation of transcription by RNA polymerase II"/>
    <property type="evidence" value="ECO:0007669"/>
    <property type="project" value="TreeGrafter"/>
</dbReference>
<keyword evidence="3" id="KW-0539">Nucleus</keyword>
<evidence type="ECO:0000256" key="3">
    <source>
        <dbReference type="ARBA" id="ARBA00023242"/>
    </source>
</evidence>
<evidence type="ECO:0000313" key="7">
    <source>
        <dbReference type="Proteomes" id="UP000654370"/>
    </source>
</evidence>
<sequence length="115" mass="13072">MKESDKTAMPLLIPVALTTDSQESYPKVAPSLQQQREELAKKQIQDSLRHKIDSRPTKEDLVEHNILKNTNAAPAIQAQQADLERNRLQNVLGQKIQDRPQPEQLVQQGILQNDE</sequence>
<dbReference type="Gene3D" id="6.10.140.2040">
    <property type="match status" value="1"/>
</dbReference>
<accession>A0A8H7ULS6</accession>
<dbReference type="PROSITE" id="PS51073">
    <property type="entry name" value="RPEL"/>
    <property type="match status" value="2"/>
</dbReference>
<evidence type="ECO:0000256" key="4">
    <source>
        <dbReference type="PROSITE-ProRule" id="PRU00401"/>
    </source>
</evidence>
<dbReference type="PANTHER" id="PTHR22793:SF12">
    <property type="entry name" value="MYOCARDIN-RELATED TRANSCRIPTION FACTOR, ISOFORM H"/>
    <property type="match status" value="1"/>
</dbReference>
<proteinExistence type="predicted"/>
<dbReference type="SMART" id="SM00707">
    <property type="entry name" value="RPEL"/>
    <property type="match status" value="2"/>
</dbReference>
<organism evidence="6 7">
    <name type="scientific">Mortierella isabellina</name>
    <name type="common">Filamentous fungus</name>
    <name type="synonym">Umbelopsis isabellina</name>
    <dbReference type="NCBI Taxonomy" id="91625"/>
    <lineage>
        <taxon>Eukaryota</taxon>
        <taxon>Fungi</taxon>
        <taxon>Fungi incertae sedis</taxon>
        <taxon>Mucoromycota</taxon>
        <taxon>Mucoromycotina</taxon>
        <taxon>Umbelopsidomycetes</taxon>
        <taxon>Umbelopsidales</taxon>
        <taxon>Umbelopsidaceae</taxon>
        <taxon>Umbelopsis</taxon>
    </lineage>
</organism>
<reference evidence="6" key="1">
    <citation type="submission" date="2020-12" db="EMBL/GenBank/DDBJ databases">
        <title>Metabolic potential, ecology and presence of endohyphal bacteria is reflected in genomic diversity of Mucoromycotina.</title>
        <authorList>
            <person name="Muszewska A."/>
            <person name="Okrasinska A."/>
            <person name="Steczkiewicz K."/>
            <person name="Drgas O."/>
            <person name="Orlowska M."/>
            <person name="Perlinska-Lenart U."/>
            <person name="Aleksandrzak-Piekarczyk T."/>
            <person name="Szatraj K."/>
            <person name="Zielenkiewicz U."/>
            <person name="Pilsyk S."/>
            <person name="Malc E."/>
            <person name="Mieczkowski P."/>
            <person name="Kruszewska J.S."/>
            <person name="Biernat P."/>
            <person name="Pawlowska J."/>
        </authorList>
    </citation>
    <scope>NUCLEOTIDE SEQUENCE</scope>
    <source>
        <strain evidence="6">WA0000067209</strain>
    </source>
</reference>
<dbReference type="Gene3D" id="6.10.150.10">
    <property type="match status" value="1"/>
</dbReference>
<dbReference type="PANTHER" id="PTHR22793">
    <property type="entry name" value="MYOCARDIN-RELATED TRANSCRIPTION FACTOR-RELATED"/>
    <property type="match status" value="1"/>
</dbReference>
<evidence type="ECO:0000256" key="1">
    <source>
        <dbReference type="ARBA" id="ARBA00004123"/>
    </source>
</evidence>
<name>A0A8H7ULS6_MORIS</name>
<protein>
    <recommendedName>
        <fullName evidence="8">RPEL repeat protein</fullName>
    </recommendedName>
</protein>
<comment type="caution">
    <text evidence="6">The sequence shown here is derived from an EMBL/GenBank/DDBJ whole genome shotgun (WGS) entry which is preliminary data.</text>
</comment>
<keyword evidence="2" id="KW-0677">Repeat</keyword>
<feature type="compositionally biased region" description="Polar residues" evidence="5">
    <location>
        <begin position="104"/>
        <end position="115"/>
    </location>
</feature>
<evidence type="ECO:0000256" key="5">
    <source>
        <dbReference type="SAM" id="MobiDB-lite"/>
    </source>
</evidence>
<dbReference type="Proteomes" id="UP000654370">
    <property type="component" value="Unassembled WGS sequence"/>
</dbReference>
<evidence type="ECO:0000256" key="2">
    <source>
        <dbReference type="ARBA" id="ARBA00022737"/>
    </source>
</evidence>
<keyword evidence="7" id="KW-1185">Reference proteome</keyword>
<gene>
    <name evidence="6" type="ORF">INT43_006495</name>
</gene>
<dbReference type="GO" id="GO:0003713">
    <property type="term" value="F:transcription coactivator activity"/>
    <property type="evidence" value="ECO:0007669"/>
    <property type="project" value="TreeGrafter"/>
</dbReference>
<feature type="repeat" description="RPEL" evidence="4">
    <location>
        <begin position="90"/>
        <end position="115"/>
    </location>
</feature>
<dbReference type="OrthoDB" id="197676at2759"/>
<dbReference type="EMBL" id="JAEPQZ010000003">
    <property type="protein sequence ID" value="KAG2183489.1"/>
    <property type="molecule type" value="Genomic_DNA"/>
</dbReference>
<feature type="repeat" description="RPEL" evidence="4">
    <location>
        <begin position="46"/>
        <end position="71"/>
    </location>
</feature>
<feature type="region of interest" description="Disordered" evidence="5">
    <location>
        <begin position="93"/>
        <end position="115"/>
    </location>
</feature>
<dbReference type="AlphaFoldDB" id="A0A8H7ULS6"/>
<comment type="subcellular location">
    <subcellularLocation>
        <location evidence="1">Nucleus</location>
    </subcellularLocation>
</comment>